<dbReference type="OrthoDB" id="6595846at2759"/>
<keyword evidence="1" id="KW-0732">Signal</keyword>
<sequence length="149" mass="17408">MKGNIQCRSQLYKKMTQSLLCFVVLLVTAHLALSYFPEEWVENCKKENGYAGDIGDLNYTDPSSVPRPAKCYMACFMGKQQVMKPDGSIDFKYARGLYAKVYKDDEKKIQMFHRIVDECAKEYKEYPDKCETAFHYVKCKRLKYAAYKQ</sequence>
<dbReference type="SUPFAM" id="SSF47565">
    <property type="entry name" value="Insect pheromone/odorant-binding proteins"/>
    <property type="match status" value="1"/>
</dbReference>
<evidence type="ECO:0000313" key="2">
    <source>
        <dbReference type="EMBL" id="QCZ25072.1"/>
    </source>
</evidence>
<dbReference type="CDD" id="cd23992">
    <property type="entry name" value="PBP_GOBP"/>
    <property type="match status" value="1"/>
</dbReference>
<dbReference type="GO" id="GO:0005549">
    <property type="term" value="F:odorant binding"/>
    <property type="evidence" value="ECO:0007669"/>
    <property type="project" value="InterPro"/>
</dbReference>
<evidence type="ECO:0000256" key="1">
    <source>
        <dbReference type="SAM" id="SignalP"/>
    </source>
</evidence>
<dbReference type="Gene3D" id="1.10.238.20">
    <property type="entry name" value="Pheromone/general odorant binding protein domain"/>
    <property type="match status" value="1"/>
</dbReference>
<gene>
    <name evidence="2" type="primary">OBP15</name>
</gene>
<dbReference type="Pfam" id="PF01395">
    <property type="entry name" value="PBP_GOBP"/>
    <property type="match status" value="1"/>
</dbReference>
<dbReference type="InterPro" id="IPR036728">
    <property type="entry name" value="PBP_GOBP_sf"/>
</dbReference>
<protein>
    <submittedName>
        <fullName evidence="2">Odorant binding protein 15</fullName>
    </submittedName>
</protein>
<name>A0A4Y5RDJ7_NEZVI</name>
<dbReference type="AlphaFoldDB" id="A0A4Y5RDJ7"/>
<accession>A0A4Y5RDJ7</accession>
<proteinExistence type="evidence at transcript level"/>
<organism evidence="2">
    <name type="scientific">Nezara viridula</name>
    <name type="common">Southern green stink bug</name>
    <name type="synonym">Cimex viridulus</name>
    <dbReference type="NCBI Taxonomy" id="85310"/>
    <lineage>
        <taxon>Eukaryota</taxon>
        <taxon>Metazoa</taxon>
        <taxon>Ecdysozoa</taxon>
        <taxon>Arthropoda</taxon>
        <taxon>Hexapoda</taxon>
        <taxon>Insecta</taxon>
        <taxon>Pterygota</taxon>
        <taxon>Neoptera</taxon>
        <taxon>Paraneoptera</taxon>
        <taxon>Hemiptera</taxon>
        <taxon>Heteroptera</taxon>
        <taxon>Panheteroptera</taxon>
        <taxon>Pentatomomorpha</taxon>
        <taxon>Pentatomoidea</taxon>
        <taxon>Pentatomidae</taxon>
        <taxon>Pentatominae</taxon>
        <taxon>Nezara</taxon>
    </lineage>
</organism>
<dbReference type="SMART" id="SM00708">
    <property type="entry name" value="PhBP"/>
    <property type="match status" value="1"/>
</dbReference>
<feature type="chain" id="PRO_5021485725" evidence="1">
    <location>
        <begin position="35"/>
        <end position="149"/>
    </location>
</feature>
<feature type="signal peptide" evidence="1">
    <location>
        <begin position="1"/>
        <end position="34"/>
    </location>
</feature>
<reference evidence="2" key="1">
    <citation type="submission" date="2019-04" db="EMBL/GenBank/DDBJ databases">
        <title>Candidate genes coding for odorant binding proteins and chemosensory proteins identified from dissected antennae and mouthparts of the southern green stink bug Nezara viridula.</title>
        <authorList>
            <person name="Wu Z."/>
            <person name="Cui Y."/>
            <person name="Qu M."/>
            <person name="Lin J.-H."/>
        </authorList>
    </citation>
    <scope>NUCLEOTIDE SEQUENCE</scope>
</reference>
<dbReference type="InterPro" id="IPR006170">
    <property type="entry name" value="PBP/GOBP"/>
</dbReference>
<dbReference type="EMBL" id="MK753160">
    <property type="protein sequence ID" value="QCZ25072.1"/>
    <property type="molecule type" value="mRNA"/>
</dbReference>